<evidence type="ECO:0000259" key="3">
    <source>
        <dbReference type="PROSITE" id="PS50977"/>
    </source>
</evidence>
<protein>
    <submittedName>
        <fullName evidence="4">TetR family transcriptional regulator</fullName>
    </submittedName>
</protein>
<dbReference type="PRINTS" id="PR00455">
    <property type="entry name" value="HTHTETR"/>
</dbReference>
<keyword evidence="5" id="KW-1185">Reference proteome</keyword>
<dbReference type="Proteomes" id="UP000630718">
    <property type="component" value="Unassembled WGS sequence"/>
</dbReference>
<dbReference type="PROSITE" id="PS50977">
    <property type="entry name" value="HTH_TETR_2"/>
    <property type="match status" value="1"/>
</dbReference>
<dbReference type="InterPro" id="IPR036271">
    <property type="entry name" value="Tet_transcr_reg_TetR-rel_C_sf"/>
</dbReference>
<evidence type="ECO:0000256" key="2">
    <source>
        <dbReference type="PROSITE-ProRule" id="PRU00335"/>
    </source>
</evidence>
<dbReference type="GO" id="GO:0000976">
    <property type="term" value="F:transcription cis-regulatory region binding"/>
    <property type="evidence" value="ECO:0007669"/>
    <property type="project" value="TreeGrafter"/>
</dbReference>
<dbReference type="Pfam" id="PF00440">
    <property type="entry name" value="TetR_N"/>
    <property type="match status" value="1"/>
</dbReference>
<feature type="domain" description="HTH tetR-type" evidence="3">
    <location>
        <begin position="5"/>
        <end position="65"/>
    </location>
</feature>
<evidence type="ECO:0000313" key="5">
    <source>
        <dbReference type="Proteomes" id="UP000630718"/>
    </source>
</evidence>
<reference evidence="4" key="2">
    <citation type="submission" date="2020-09" db="EMBL/GenBank/DDBJ databases">
        <authorList>
            <person name="Sun Q."/>
            <person name="Ohkuma M."/>
        </authorList>
    </citation>
    <scope>NUCLEOTIDE SEQUENCE</scope>
    <source>
        <strain evidence="4">JCM 4477</strain>
    </source>
</reference>
<dbReference type="AlphaFoldDB" id="A0A919ACI9"/>
<dbReference type="SUPFAM" id="SSF46689">
    <property type="entry name" value="Homeodomain-like"/>
    <property type="match status" value="1"/>
</dbReference>
<keyword evidence="1 2" id="KW-0238">DNA-binding</keyword>
<dbReference type="InterPro" id="IPR009057">
    <property type="entry name" value="Homeodomain-like_sf"/>
</dbReference>
<accession>A0A919ACI9</accession>
<dbReference type="EMBL" id="BNBI01000005">
    <property type="protein sequence ID" value="GHE99034.1"/>
    <property type="molecule type" value="Genomic_DNA"/>
</dbReference>
<name>A0A919ACI9_9ACTN</name>
<evidence type="ECO:0000256" key="1">
    <source>
        <dbReference type="ARBA" id="ARBA00023125"/>
    </source>
</evidence>
<dbReference type="Gene3D" id="1.10.357.10">
    <property type="entry name" value="Tetracycline Repressor, domain 2"/>
    <property type="match status" value="1"/>
</dbReference>
<dbReference type="InterPro" id="IPR001647">
    <property type="entry name" value="HTH_TetR"/>
</dbReference>
<dbReference type="PANTHER" id="PTHR30055:SF226">
    <property type="entry name" value="HTH-TYPE TRANSCRIPTIONAL REGULATOR PKSA"/>
    <property type="match status" value="1"/>
</dbReference>
<gene>
    <name evidence="4" type="ORF">GCM10018772_24220</name>
</gene>
<comment type="caution">
    <text evidence="4">The sequence shown here is derived from an EMBL/GenBank/DDBJ whole genome shotgun (WGS) entry which is preliminary data.</text>
</comment>
<dbReference type="RefSeq" id="WP_190204219.1">
    <property type="nucleotide sequence ID" value="NZ_BNBI01000005.1"/>
</dbReference>
<proteinExistence type="predicted"/>
<dbReference type="GO" id="GO:0003700">
    <property type="term" value="F:DNA-binding transcription factor activity"/>
    <property type="evidence" value="ECO:0007669"/>
    <property type="project" value="TreeGrafter"/>
</dbReference>
<dbReference type="PANTHER" id="PTHR30055">
    <property type="entry name" value="HTH-TYPE TRANSCRIPTIONAL REGULATOR RUTR"/>
    <property type="match status" value="1"/>
</dbReference>
<feature type="DNA-binding region" description="H-T-H motif" evidence="2">
    <location>
        <begin position="28"/>
        <end position="47"/>
    </location>
</feature>
<dbReference type="InterPro" id="IPR050109">
    <property type="entry name" value="HTH-type_TetR-like_transc_reg"/>
</dbReference>
<evidence type="ECO:0000313" key="4">
    <source>
        <dbReference type="EMBL" id="GHE99034.1"/>
    </source>
</evidence>
<organism evidence="4 5">
    <name type="scientific">Streptomyces fumanus</name>
    <dbReference type="NCBI Taxonomy" id="67302"/>
    <lineage>
        <taxon>Bacteria</taxon>
        <taxon>Bacillati</taxon>
        <taxon>Actinomycetota</taxon>
        <taxon>Actinomycetes</taxon>
        <taxon>Kitasatosporales</taxon>
        <taxon>Streptomycetaceae</taxon>
        <taxon>Streptomyces</taxon>
    </lineage>
</organism>
<dbReference type="SUPFAM" id="SSF48498">
    <property type="entry name" value="Tetracyclin repressor-like, C-terminal domain"/>
    <property type="match status" value="1"/>
</dbReference>
<reference evidence="4" key="1">
    <citation type="journal article" date="2014" name="Int. J. Syst. Evol. Microbiol.">
        <title>Complete genome sequence of Corynebacterium casei LMG S-19264T (=DSM 44701T), isolated from a smear-ripened cheese.</title>
        <authorList>
            <consortium name="US DOE Joint Genome Institute (JGI-PGF)"/>
            <person name="Walter F."/>
            <person name="Albersmeier A."/>
            <person name="Kalinowski J."/>
            <person name="Ruckert C."/>
        </authorList>
    </citation>
    <scope>NUCLEOTIDE SEQUENCE</scope>
    <source>
        <strain evidence="4">JCM 4477</strain>
    </source>
</reference>
<sequence length="230" mass="24648">MSSREETRQRVVEAAIDLLTRGGRDAVTTRAVADAAGLQPPAIYRLFGDKEGLLDAVVEHGFAAFLATKRVDPDPPDLIEDLERGWDTAVEFGLANPALFTLMYAEPTRTGSAAYRAGMEILMGRVRRLAAAGWLRVDEALAAQIINATARGAVLTWLSQPADRRDPALLSSLREAMVTAVTNQRPAVPDDGGPAGAARALRAALSDRTPLTGAERHLLGEWLDRLAAQG</sequence>